<reference evidence="4" key="2">
    <citation type="journal article" date="2022" name="BMC Genomics">
        <title>Comparative genome analysis of mycobacteria focusing on tRNA and non-coding RNA.</title>
        <authorList>
            <person name="Behra P.R.K."/>
            <person name="Pettersson B.M.F."/>
            <person name="Ramesh M."/>
            <person name="Das S."/>
            <person name="Dasgupta S."/>
            <person name="Kirsebom L.A."/>
        </authorList>
    </citation>
    <scope>NUCLEOTIDE SEQUENCE</scope>
    <source>
        <strain evidence="4">DSM 45406</strain>
    </source>
</reference>
<reference evidence="4" key="1">
    <citation type="submission" date="2020-07" db="EMBL/GenBank/DDBJ databases">
        <authorList>
            <person name="Pettersson B.M.F."/>
            <person name="Behra P.R.K."/>
            <person name="Ramesh M."/>
            <person name="Das S."/>
            <person name="Dasgupta S."/>
            <person name="Kirsebom L.A."/>
        </authorList>
    </citation>
    <scope>NUCLEOTIDE SEQUENCE</scope>
    <source>
        <strain evidence="4">DSM 45406</strain>
    </source>
</reference>
<gene>
    <name evidence="4" type="ORF">H7H73_06510</name>
    <name evidence="5" type="ORF">MJO55_28960</name>
</gene>
<feature type="region of interest" description="Disordered" evidence="2">
    <location>
        <begin position="288"/>
        <end position="338"/>
    </location>
</feature>
<evidence type="ECO:0000313" key="7">
    <source>
        <dbReference type="Proteomes" id="UP001140272"/>
    </source>
</evidence>
<protein>
    <submittedName>
        <fullName evidence="4">PPE domain-containing protein</fullName>
    </submittedName>
</protein>
<accession>A0A9X3BNA3</accession>
<name>A0A9X3BNA3_9MYCO</name>
<dbReference type="Proteomes" id="UP001055159">
    <property type="component" value="Plasmid unnamed"/>
</dbReference>
<evidence type="ECO:0000313" key="6">
    <source>
        <dbReference type="Proteomes" id="UP001055159"/>
    </source>
</evidence>
<evidence type="ECO:0000256" key="1">
    <source>
        <dbReference type="ARBA" id="ARBA00010652"/>
    </source>
</evidence>
<geneLocation type="plasmid" evidence="5 6">
    <name>unnamed</name>
</geneLocation>
<evidence type="ECO:0000259" key="3">
    <source>
        <dbReference type="Pfam" id="PF00823"/>
    </source>
</evidence>
<reference evidence="5" key="3">
    <citation type="submission" date="2022-08" db="EMBL/GenBank/DDBJ databases">
        <title>Whole genome sequencing of non-tuberculosis mycobacteria type-strains.</title>
        <authorList>
            <person name="Igarashi Y."/>
            <person name="Osugi A."/>
            <person name="Mitarai S."/>
        </authorList>
    </citation>
    <scope>NUCLEOTIDE SEQUENCE</scope>
    <source>
        <strain evidence="5">JCM 16372</strain>
        <plasmid evidence="5">unnamed</plasmid>
    </source>
</reference>
<dbReference type="SUPFAM" id="SSF140459">
    <property type="entry name" value="PE/PPE dimer-like"/>
    <property type="match status" value="1"/>
</dbReference>
<dbReference type="EMBL" id="CP092428">
    <property type="protein sequence ID" value="ULP39946.1"/>
    <property type="molecule type" value="Genomic_DNA"/>
</dbReference>
<dbReference type="Pfam" id="PF00823">
    <property type="entry name" value="PPE"/>
    <property type="match status" value="1"/>
</dbReference>
<dbReference type="EMBL" id="JACKRN010000225">
    <property type="protein sequence ID" value="MCV7070197.1"/>
    <property type="molecule type" value="Genomic_DNA"/>
</dbReference>
<feature type="domain" description="PPE" evidence="3">
    <location>
        <begin position="136"/>
        <end position="282"/>
    </location>
</feature>
<evidence type="ECO:0000256" key="2">
    <source>
        <dbReference type="SAM" id="MobiDB-lite"/>
    </source>
</evidence>
<dbReference type="Proteomes" id="UP001140272">
    <property type="component" value="Unassembled WGS sequence"/>
</dbReference>
<dbReference type="Gene3D" id="1.20.1260.20">
    <property type="entry name" value="PPE superfamily"/>
    <property type="match status" value="1"/>
</dbReference>
<dbReference type="AlphaFoldDB" id="A0A9X3BNA3"/>
<comment type="similarity">
    <text evidence="1">Belongs to the mycobacterial PPE family.</text>
</comment>
<feature type="compositionally biased region" description="Low complexity" evidence="2">
    <location>
        <begin position="91"/>
        <end position="112"/>
    </location>
</feature>
<evidence type="ECO:0000313" key="4">
    <source>
        <dbReference type="EMBL" id="MCV7070197.1"/>
    </source>
</evidence>
<keyword evidence="6" id="KW-1185">Reference proteome</keyword>
<feature type="region of interest" description="Disordered" evidence="2">
    <location>
        <begin position="91"/>
        <end position="132"/>
    </location>
</feature>
<sequence length="538" mass="55774">MAQLEIDTAVVTRTAAAVSGAASGGSSQGITVTTPASDPVSAAVTETLQARCAAITGYSNFAQVITEARGSMLASSASTYDEQEQLNAASLGSAGGDSAAPASAAPSVPNLSTPTIPAVTAPQLGASPTNGKDIARLLHGGPGPAGLYSAAQQMRSHASELQDAARQLRRGSTAISADWRSGAGDQASQRIDELSQWYERHGEHATATATALETLADNYARARANTPKPEEFEDTEQRLKRAAQANANPANMGRYAPVVAALQTELGGLHAKATTQYADYARSAGNPSLVGAPLEPPPRPVTGGIHALDAPLSPAPGDIGGEDGGVPDSSHGLVDPHNPFIGDERFGQWRNYTPPPYVGSQPPPPPAEHFDLTDQPLKTGGPSGFYTPGQNWVTPDQQPAFSQAEQYRFRMSGMDGTTYTRVVTVDGQPQLQRWFAYTYDSQKWTQTNLNLPVWARTAPDPIGGVLGGTASDTIGASLPSMGPWQPTSPAQIAVLSAANPGVTYYIPDGCGGQFTFQGGVPIGGTAPAPSPPSMTAPR</sequence>
<organism evidence="4 7">
    <name type="scientific">Mycolicibacterium rufum</name>
    <dbReference type="NCBI Taxonomy" id="318424"/>
    <lineage>
        <taxon>Bacteria</taxon>
        <taxon>Bacillati</taxon>
        <taxon>Actinomycetota</taxon>
        <taxon>Actinomycetes</taxon>
        <taxon>Mycobacteriales</taxon>
        <taxon>Mycobacteriaceae</taxon>
        <taxon>Mycolicibacterium</taxon>
    </lineage>
</organism>
<dbReference type="InterPro" id="IPR038332">
    <property type="entry name" value="PPE_sf"/>
</dbReference>
<proteinExistence type="inferred from homology"/>
<dbReference type="InterPro" id="IPR000030">
    <property type="entry name" value="PPE_dom"/>
</dbReference>
<keyword evidence="5" id="KW-0614">Plasmid</keyword>
<evidence type="ECO:0000313" key="5">
    <source>
        <dbReference type="EMBL" id="ULP39946.1"/>
    </source>
</evidence>
<dbReference type="RefSeq" id="WP_239736410.1">
    <property type="nucleotide sequence ID" value="NZ_CP092428.2"/>
</dbReference>